<evidence type="ECO:0000256" key="7">
    <source>
        <dbReference type="ARBA" id="ARBA00023237"/>
    </source>
</evidence>
<dbReference type="InterPro" id="IPR039426">
    <property type="entry name" value="TonB-dep_rcpt-like"/>
</dbReference>
<evidence type="ECO:0000256" key="2">
    <source>
        <dbReference type="ARBA" id="ARBA00022448"/>
    </source>
</evidence>
<keyword evidence="11" id="KW-1185">Reference proteome</keyword>
<keyword evidence="4 8" id="KW-0812">Transmembrane</keyword>
<dbReference type="PANTHER" id="PTHR30069:SF29">
    <property type="entry name" value="HEMOGLOBIN AND HEMOGLOBIN-HAPTOGLOBIN-BINDING PROTEIN 1-RELATED"/>
    <property type="match status" value="1"/>
</dbReference>
<keyword evidence="2 8" id="KW-0813">Transport</keyword>
<evidence type="ECO:0000256" key="6">
    <source>
        <dbReference type="ARBA" id="ARBA00023136"/>
    </source>
</evidence>
<keyword evidence="10" id="KW-0675">Receptor</keyword>
<comment type="similarity">
    <text evidence="8">Belongs to the TonB-dependent receptor family.</text>
</comment>
<dbReference type="AlphaFoldDB" id="A0A1G7TUP6"/>
<dbReference type="Proteomes" id="UP000198779">
    <property type="component" value="Unassembled WGS sequence"/>
</dbReference>
<keyword evidence="7 8" id="KW-0998">Cell outer membrane</keyword>
<evidence type="ECO:0000256" key="8">
    <source>
        <dbReference type="PROSITE-ProRule" id="PRU01360"/>
    </source>
</evidence>
<comment type="subcellular location">
    <subcellularLocation>
        <location evidence="1 8">Cell outer membrane</location>
        <topology evidence="1 8">Multi-pass membrane protein</topology>
    </subcellularLocation>
</comment>
<evidence type="ECO:0000313" key="10">
    <source>
        <dbReference type="EMBL" id="SDG38972.1"/>
    </source>
</evidence>
<gene>
    <name evidence="10" type="ORF">SAMN04487901_103145</name>
</gene>
<dbReference type="InterPro" id="IPR037066">
    <property type="entry name" value="Plug_dom_sf"/>
</dbReference>
<dbReference type="InterPro" id="IPR036942">
    <property type="entry name" value="Beta-barrel_TonB_sf"/>
</dbReference>
<reference evidence="11" key="1">
    <citation type="submission" date="2016-10" db="EMBL/GenBank/DDBJ databases">
        <authorList>
            <person name="Varghese N."/>
            <person name="Submissions S."/>
        </authorList>
    </citation>
    <scope>NUCLEOTIDE SEQUENCE [LARGE SCALE GENOMIC DNA]</scope>
    <source>
        <strain evidence="11">BP1-148</strain>
    </source>
</reference>
<dbReference type="SUPFAM" id="SSF56935">
    <property type="entry name" value="Porins"/>
    <property type="match status" value="1"/>
</dbReference>
<sequence>MLALWLMVAAVSFAQKSRKNAMRDSVTLDNVTVLGKSKTQQLREGALTVNAIDVRSMISSISNLNSLIDHTAGVKIREEGGLGSDFDLSINGMSGNAVRYFIDGVPLDTKGSGVTLANLPISMIDRVEIYKGVVPTWLSSDALGGAVNVVTNRKKTNYLDASYGMGSFHTHKADLNAQYIFRNGLTIRPTLGVNYSKNDYTMKGVELWDETARKFLPQDRKRFHDAYLSLLGQVEVGFTDKWWTDEFFVSASYHQTDKELQTGQVQTRVIGMADKQTKAWSVGARYQKRAFLLEGLNANFSFSHTWDHSIATDTAHRQYDWNGDYIVSGHNELNGRNFKRRHIKRPMTNARAELNYLFSDEHMLNISYALNRTGNNRWDDVDQEFEPANDVLAKHIIGLAYNQSLMQGRWYNTFFVKDYINYLSVEQTDLAFLTNSRDVTGSNTQNNIGGGIGSRFEIIRPLAIKASYEHSVRLPLARELLGNGTTIYANMALKPECSDNLNLGLFGTLQYGQHTFYYEANGFLRFVDNYIQPQIAEKEGMMQYTNEPAVHIKGIEGEVRYNWDKRLQIVGNMSWQDARNRQEYLTNGQPNATFNNRVPNRPWLFASTEAHYSFFDLFQEKDHLTVSADYQWVHWFFLSWEAYGSKSTKARIPTKNTIGANITYSWCRNRYSVSIDCDNLFDATTYDNYKLQRPGRTLFAKFRLLLQ</sequence>
<keyword evidence="5" id="KW-0732">Signal</keyword>
<evidence type="ECO:0000256" key="4">
    <source>
        <dbReference type="ARBA" id="ARBA00022692"/>
    </source>
</evidence>
<evidence type="ECO:0000313" key="11">
    <source>
        <dbReference type="Proteomes" id="UP000198779"/>
    </source>
</evidence>
<dbReference type="PROSITE" id="PS52016">
    <property type="entry name" value="TONB_DEPENDENT_REC_3"/>
    <property type="match status" value="1"/>
</dbReference>
<proteinExistence type="inferred from homology"/>
<keyword evidence="6 8" id="KW-0472">Membrane</keyword>
<protein>
    <submittedName>
        <fullName evidence="10">Outer membrane cobalamin receptor protein</fullName>
    </submittedName>
</protein>
<dbReference type="Pfam" id="PF07715">
    <property type="entry name" value="Plug"/>
    <property type="match status" value="1"/>
</dbReference>
<dbReference type="EMBL" id="FNCQ01000003">
    <property type="protein sequence ID" value="SDG38972.1"/>
    <property type="molecule type" value="Genomic_DNA"/>
</dbReference>
<dbReference type="GO" id="GO:0044718">
    <property type="term" value="P:siderophore transmembrane transport"/>
    <property type="evidence" value="ECO:0007669"/>
    <property type="project" value="TreeGrafter"/>
</dbReference>
<feature type="domain" description="TonB-dependent receptor plug" evidence="9">
    <location>
        <begin position="49"/>
        <end position="146"/>
    </location>
</feature>
<dbReference type="InterPro" id="IPR012910">
    <property type="entry name" value="Plug_dom"/>
</dbReference>
<organism evidence="10 11">
    <name type="scientific">Prevotella communis</name>
    <dbReference type="NCBI Taxonomy" id="2913614"/>
    <lineage>
        <taxon>Bacteria</taxon>
        <taxon>Pseudomonadati</taxon>
        <taxon>Bacteroidota</taxon>
        <taxon>Bacteroidia</taxon>
        <taxon>Bacteroidales</taxon>
        <taxon>Prevotellaceae</taxon>
        <taxon>Prevotella</taxon>
    </lineage>
</organism>
<dbReference type="Gene3D" id="2.40.170.20">
    <property type="entry name" value="TonB-dependent receptor, beta-barrel domain"/>
    <property type="match status" value="1"/>
</dbReference>
<evidence type="ECO:0000259" key="9">
    <source>
        <dbReference type="Pfam" id="PF07715"/>
    </source>
</evidence>
<keyword evidence="3 8" id="KW-1134">Transmembrane beta strand</keyword>
<evidence type="ECO:0000256" key="3">
    <source>
        <dbReference type="ARBA" id="ARBA00022452"/>
    </source>
</evidence>
<dbReference type="GO" id="GO:0015344">
    <property type="term" value="F:siderophore uptake transmembrane transporter activity"/>
    <property type="evidence" value="ECO:0007669"/>
    <property type="project" value="TreeGrafter"/>
</dbReference>
<dbReference type="Gene3D" id="2.170.130.10">
    <property type="entry name" value="TonB-dependent receptor, plug domain"/>
    <property type="match status" value="1"/>
</dbReference>
<evidence type="ECO:0000256" key="5">
    <source>
        <dbReference type="ARBA" id="ARBA00022729"/>
    </source>
</evidence>
<accession>A0A1G7TUP6</accession>
<dbReference type="PANTHER" id="PTHR30069">
    <property type="entry name" value="TONB-DEPENDENT OUTER MEMBRANE RECEPTOR"/>
    <property type="match status" value="1"/>
</dbReference>
<dbReference type="STRING" id="645274.SAMN04487901_103145"/>
<dbReference type="GO" id="GO:0009279">
    <property type="term" value="C:cell outer membrane"/>
    <property type="evidence" value="ECO:0007669"/>
    <property type="project" value="UniProtKB-SubCell"/>
</dbReference>
<evidence type="ECO:0000256" key="1">
    <source>
        <dbReference type="ARBA" id="ARBA00004571"/>
    </source>
</evidence>
<name>A0A1G7TUP6_9BACT</name>